<dbReference type="RefSeq" id="WP_132125758.1">
    <property type="nucleotide sequence ID" value="NZ_SLWS01000018.1"/>
</dbReference>
<dbReference type="PANTHER" id="PTHR48050">
    <property type="entry name" value="STEROL 3-BETA-GLUCOSYLTRANSFERASE"/>
    <property type="match status" value="1"/>
</dbReference>
<dbReference type="GO" id="GO:0016758">
    <property type="term" value="F:hexosyltransferase activity"/>
    <property type="evidence" value="ECO:0007669"/>
    <property type="project" value="UniProtKB-ARBA"/>
</dbReference>
<dbReference type="Pfam" id="PF06722">
    <property type="entry name" value="EryCIII-like_C"/>
    <property type="match status" value="1"/>
</dbReference>
<dbReference type="CDD" id="cd03784">
    <property type="entry name" value="GT1_Gtf-like"/>
    <property type="match status" value="1"/>
</dbReference>
<comment type="caution">
    <text evidence="6">The sequence shown here is derived from an EMBL/GenBank/DDBJ whole genome shotgun (WGS) entry which is preliminary data.</text>
</comment>
<dbReference type="GO" id="GO:0008194">
    <property type="term" value="F:UDP-glycosyltransferase activity"/>
    <property type="evidence" value="ECO:0007669"/>
    <property type="project" value="InterPro"/>
</dbReference>
<name>A0A4R2IP36_9PSEU</name>
<dbReference type="Proteomes" id="UP000295680">
    <property type="component" value="Unassembled WGS sequence"/>
</dbReference>
<dbReference type="PANTHER" id="PTHR48050:SF13">
    <property type="entry name" value="STEROL 3-BETA-GLUCOSYLTRANSFERASE UGT80A2"/>
    <property type="match status" value="1"/>
</dbReference>
<dbReference type="EMBL" id="SLWS01000018">
    <property type="protein sequence ID" value="TCO46627.1"/>
    <property type="molecule type" value="Genomic_DNA"/>
</dbReference>
<keyword evidence="2" id="KW-0328">Glycosyltransferase</keyword>
<organism evidence="6 7">
    <name type="scientific">Actinocrispum wychmicini</name>
    <dbReference type="NCBI Taxonomy" id="1213861"/>
    <lineage>
        <taxon>Bacteria</taxon>
        <taxon>Bacillati</taxon>
        <taxon>Actinomycetota</taxon>
        <taxon>Actinomycetes</taxon>
        <taxon>Pseudonocardiales</taxon>
        <taxon>Pseudonocardiaceae</taxon>
        <taxon>Actinocrispum</taxon>
    </lineage>
</organism>
<proteinExistence type="inferred from homology"/>
<dbReference type="SUPFAM" id="SSF53756">
    <property type="entry name" value="UDP-Glycosyltransferase/glycogen phosphorylase"/>
    <property type="match status" value="1"/>
</dbReference>
<dbReference type="InterPro" id="IPR048284">
    <property type="entry name" value="EryCIII-like_N"/>
</dbReference>
<feature type="domain" description="Erythromycin biosynthesis protein CIII-like N-terminal" evidence="5">
    <location>
        <begin position="22"/>
        <end position="236"/>
    </location>
</feature>
<dbReference type="Pfam" id="PF21036">
    <property type="entry name" value="EryCIII-like_N"/>
    <property type="match status" value="1"/>
</dbReference>
<evidence type="ECO:0000313" key="7">
    <source>
        <dbReference type="Proteomes" id="UP000295680"/>
    </source>
</evidence>
<evidence type="ECO:0000259" key="5">
    <source>
        <dbReference type="Pfam" id="PF21036"/>
    </source>
</evidence>
<evidence type="ECO:0000256" key="2">
    <source>
        <dbReference type="ARBA" id="ARBA00022676"/>
    </source>
</evidence>
<dbReference type="AlphaFoldDB" id="A0A4R2IP36"/>
<gene>
    <name evidence="6" type="ORF">EV192_11822</name>
</gene>
<feature type="domain" description="Erythromycin biosynthesis protein CIII-like C-terminal" evidence="4">
    <location>
        <begin position="264"/>
        <end position="382"/>
    </location>
</feature>
<dbReference type="InterPro" id="IPR010610">
    <property type="entry name" value="EryCIII-like_C"/>
</dbReference>
<accession>A0A4R2IP36</accession>
<dbReference type="InterPro" id="IPR050426">
    <property type="entry name" value="Glycosyltransferase_28"/>
</dbReference>
<evidence type="ECO:0000256" key="1">
    <source>
        <dbReference type="ARBA" id="ARBA00006962"/>
    </source>
</evidence>
<dbReference type="OrthoDB" id="5488434at2"/>
<keyword evidence="3 6" id="KW-0808">Transferase</keyword>
<comment type="similarity">
    <text evidence="1">Belongs to the glycosyltransferase 28 family.</text>
</comment>
<dbReference type="GO" id="GO:0017000">
    <property type="term" value="P:antibiotic biosynthetic process"/>
    <property type="evidence" value="ECO:0007669"/>
    <property type="project" value="UniProtKB-ARBA"/>
</dbReference>
<evidence type="ECO:0000313" key="6">
    <source>
        <dbReference type="EMBL" id="TCO46627.1"/>
    </source>
</evidence>
<dbReference type="InterPro" id="IPR002213">
    <property type="entry name" value="UDP_glucos_trans"/>
</dbReference>
<evidence type="ECO:0000259" key="4">
    <source>
        <dbReference type="Pfam" id="PF06722"/>
    </source>
</evidence>
<sequence>MRILFIAVATPPHVYPLVPLAWACRLAGHEVRFVTAGSVSAVVTQTGLPATKIRSSPVFSAEERDALVRSVYSQPPWPRDYGVNRHLLDSDQRGLLTWLGRYMIEASESLADGLVEFTKVWRPDLVVHDAVTYAGAVAAAVVDVPAVRHLFGSASYPRLELTPPDPLPEYVQLFTRFGVPPTTSAAMIVDPTPPSMRQTAESPRLDMRYIPYNGAGAVPDWAHAPQERPRVLVTWGHTNAESLGGAAADPFSDTMEVAAELGMEVVVLTDTPLQYVLPHCDLIVQQGGDGTTLTAATFGVPQLMISRKPDAELAPARLAAVGAGIHLKYQNLRDDPDSRAVVREAMVKLCEDSSYRDAAARLRAEISAQPSPAEVVAGLEALV</sequence>
<dbReference type="Gene3D" id="3.40.50.2000">
    <property type="entry name" value="Glycogen Phosphorylase B"/>
    <property type="match status" value="2"/>
</dbReference>
<protein>
    <submittedName>
        <fullName evidence="6">Glycosyltransferase</fullName>
    </submittedName>
</protein>
<evidence type="ECO:0000256" key="3">
    <source>
        <dbReference type="ARBA" id="ARBA00022679"/>
    </source>
</evidence>
<reference evidence="6 7" key="1">
    <citation type="submission" date="2019-03" db="EMBL/GenBank/DDBJ databases">
        <title>Genomic Encyclopedia of Type Strains, Phase IV (KMG-IV): sequencing the most valuable type-strain genomes for metagenomic binning, comparative biology and taxonomic classification.</title>
        <authorList>
            <person name="Goeker M."/>
        </authorList>
    </citation>
    <scope>NUCLEOTIDE SEQUENCE [LARGE SCALE GENOMIC DNA]</scope>
    <source>
        <strain evidence="6 7">DSM 45934</strain>
    </source>
</reference>
<keyword evidence="7" id="KW-1185">Reference proteome</keyword>